<dbReference type="PANTHER" id="PTHR37832">
    <property type="entry name" value="BLL2683 PROTEIN"/>
    <property type="match status" value="1"/>
</dbReference>
<comment type="caution">
    <text evidence="2">The sequence shown here is derived from an EMBL/GenBank/DDBJ whole genome shotgun (WGS) entry which is preliminary data.</text>
</comment>
<accession>A0A949NGQ1</accession>
<evidence type="ECO:0000313" key="2">
    <source>
        <dbReference type="EMBL" id="MBU9739189.1"/>
    </source>
</evidence>
<keyword evidence="3" id="KW-1185">Reference proteome</keyword>
<proteinExistence type="predicted"/>
<evidence type="ECO:0000259" key="1">
    <source>
        <dbReference type="PROSITE" id="PS51502"/>
    </source>
</evidence>
<dbReference type="InterPro" id="IPR011008">
    <property type="entry name" value="Dimeric_a/b-barrel"/>
</dbReference>
<reference evidence="2" key="1">
    <citation type="submission" date="2021-06" db="EMBL/GenBank/DDBJ databases">
        <title>Description of novel taxa of the family Lachnospiraceae.</title>
        <authorList>
            <person name="Chaplin A.V."/>
            <person name="Sokolova S.R."/>
            <person name="Pikina A.P."/>
            <person name="Korzhanova M."/>
            <person name="Belova V."/>
            <person name="Korostin D."/>
            <person name="Efimov B.A."/>
        </authorList>
    </citation>
    <scope>NUCLEOTIDE SEQUENCE</scope>
    <source>
        <strain evidence="2">ASD5720</strain>
    </source>
</reference>
<dbReference type="SUPFAM" id="SSF54909">
    <property type="entry name" value="Dimeric alpha+beta barrel"/>
    <property type="match status" value="1"/>
</dbReference>
<dbReference type="Pfam" id="PF07876">
    <property type="entry name" value="Dabb"/>
    <property type="match status" value="1"/>
</dbReference>
<protein>
    <submittedName>
        <fullName evidence="2">Dabb family protein</fullName>
    </submittedName>
</protein>
<evidence type="ECO:0000313" key="3">
    <source>
        <dbReference type="Proteomes" id="UP000712157"/>
    </source>
</evidence>
<gene>
    <name evidence="2" type="ORF">KTH89_21860</name>
</gene>
<feature type="domain" description="Stress-response A/B barrel" evidence="1">
    <location>
        <begin position="2"/>
        <end position="98"/>
    </location>
</feature>
<dbReference type="PANTHER" id="PTHR37832:SF1">
    <property type="entry name" value="STRESS-RESPONSE A_B BARREL DOMAIN-CONTAINING PROTEIN"/>
    <property type="match status" value="1"/>
</dbReference>
<dbReference type="PROSITE" id="PS51502">
    <property type="entry name" value="S_R_A_B_BARREL"/>
    <property type="match status" value="1"/>
</dbReference>
<dbReference type="Gene3D" id="3.30.70.100">
    <property type="match status" value="1"/>
</dbReference>
<name>A0A949NGQ1_9FIRM</name>
<organism evidence="2 3">
    <name type="scientific">Diplocloster agilis</name>
    <dbReference type="NCBI Taxonomy" id="2850323"/>
    <lineage>
        <taxon>Bacteria</taxon>
        <taxon>Bacillati</taxon>
        <taxon>Bacillota</taxon>
        <taxon>Clostridia</taxon>
        <taxon>Lachnospirales</taxon>
        <taxon>Lachnospiraceae</taxon>
        <taxon>Diplocloster</taxon>
    </lineage>
</organism>
<dbReference type="AlphaFoldDB" id="A0A949NGQ1"/>
<dbReference type="InterPro" id="IPR013097">
    <property type="entry name" value="Dabb"/>
</dbReference>
<dbReference type="Proteomes" id="UP000712157">
    <property type="component" value="Unassembled WGS sequence"/>
</dbReference>
<dbReference type="RefSeq" id="WP_158347448.1">
    <property type="nucleotide sequence ID" value="NZ_JAHQCW010000052.1"/>
</dbReference>
<dbReference type="SMART" id="SM00886">
    <property type="entry name" value="Dabb"/>
    <property type="match status" value="1"/>
</dbReference>
<dbReference type="EMBL" id="JAHQCW010000052">
    <property type="protein sequence ID" value="MBU9739189.1"/>
    <property type="molecule type" value="Genomic_DNA"/>
</dbReference>
<sequence>MIRQVVLMKLKEEAEHATSEHNGRLIQEGMKRLEGVIEGLDSVQVWLGLEFDRKYNVCIVNDFVSREAMEAYGAHPDHQKMRTFIHKVVEDDRPAFNCIL</sequence>